<dbReference type="EMBL" id="GL385396">
    <property type="protein sequence ID" value="EJT77554.1"/>
    <property type="molecule type" value="Genomic_DNA"/>
</dbReference>
<dbReference type="GeneID" id="20343118"/>
<feature type="chain" id="PRO_5015094277" description="AA1-like domain-containing protein" evidence="2">
    <location>
        <begin position="20"/>
        <end position="322"/>
    </location>
</feature>
<reference evidence="3" key="2">
    <citation type="submission" date="2010-07" db="EMBL/GenBank/DDBJ databases">
        <authorList>
            <consortium name="The Broad Institute Genome Sequencing Platform"/>
            <consortium name="Broad Institute Genome Sequencing Center for Infectious Disease"/>
            <person name="Ma L.-J."/>
            <person name="Dead R."/>
            <person name="Young S."/>
            <person name="Zeng Q."/>
            <person name="Koehrsen M."/>
            <person name="Alvarado L."/>
            <person name="Berlin A."/>
            <person name="Chapman S.B."/>
            <person name="Chen Z."/>
            <person name="Freedman E."/>
            <person name="Gellesch M."/>
            <person name="Goldberg J."/>
            <person name="Griggs A."/>
            <person name="Gujja S."/>
            <person name="Heilman E.R."/>
            <person name="Heiman D."/>
            <person name="Hepburn T."/>
            <person name="Howarth C."/>
            <person name="Jen D."/>
            <person name="Larson L."/>
            <person name="Mehta T."/>
            <person name="Neiman D."/>
            <person name="Pearson M."/>
            <person name="Roberts A."/>
            <person name="Saif S."/>
            <person name="Shea T."/>
            <person name="Shenoy N."/>
            <person name="Sisk P."/>
            <person name="Stolte C."/>
            <person name="Sykes S."/>
            <person name="Walk T."/>
            <person name="White J."/>
            <person name="Yandava C."/>
            <person name="Haas B."/>
            <person name="Nusbaum C."/>
            <person name="Birren B."/>
        </authorList>
    </citation>
    <scope>NUCLEOTIDE SEQUENCE</scope>
    <source>
        <strain evidence="3">R3-111a-1</strain>
    </source>
</reference>
<reference evidence="4" key="5">
    <citation type="submission" date="2018-04" db="UniProtKB">
        <authorList>
            <consortium name="EnsemblFungi"/>
        </authorList>
    </citation>
    <scope>IDENTIFICATION</scope>
    <source>
        <strain evidence="4">R3-111a-1</strain>
    </source>
</reference>
<dbReference type="Proteomes" id="UP000006039">
    <property type="component" value="Unassembled WGS sequence"/>
</dbReference>
<gene>
    <name evidence="4" type="primary">20343118</name>
    <name evidence="3" type="ORF">GGTG_02660</name>
</gene>
<sequence length="322" mass="35059">MRLILLLGLVLALGLSAAAEKIVGAWTMAGLNKVCEDHVPVNQSGPLCTYQFMIDESAEPALPMTWCTVTAHSLDEQGINNTFYDVPCREGGVAGVYRVHSLWHRSGFTVFSVVNVTGGVYASFAYRDRDLEGLRRAPTRTEPSYELGAKTRPSDEDADMNRPHHGEGDDSDSGGGGGGGGGSRRAASIAGRRLYAGGGHVEVEACDPNVWVVRNLSRNARPVVQTVLFRFNMVRCDEVIRCKLEAVGNNPTTVDIKFDNFADVPCENRTGINVSWGYKADTDGGIMTLKDVGQRRRAFLGWDNVNSRVRIEEEASGVSEVY</sequence>
<reference evidence="5" key="1">
    <citation type="submission" date="2010-07" db="EMBL/GenBank/DDBJ databases">
        <title>The genome sequence of Gaeumannomyces graminis var. tritici strain R3-111a-1.</title>
        <authorList>
            <consortium name="The Broad Institute Genome Sequencing Platform"/>
            <person name="Ma L.-J."/>
            <person name="Dead R."/>
            <person name="Young S."/>
            <person name="Zeng Q."/>
            <person name="Koehrsen M."/>
            <person name="Alvarado L."/>
            <person name="Berlin A."/>
            <person name="Chapman S.B."/>
            <person name="Chen Z."/>
            <person name="Freedman E."/>
            <person name="Gellesch M."/>
            <person name="Goldberg J."/>
            <person name="Griggs A."/>
            <person name="Gujja S."/>
            <person name="Heilman E.R."/>
            <person name="Heiman D."/>
            <person name="Hepburn T."/>
            <person name="Howarth C."/>
            <person name="Jen D."/>
            <person name="Larson L."/>
            <person name="Mehta T."/>
            <person name="Neiman D."/>
            <person name="Pearson M."/>
            <person name="Roberts A."/>
            <person name="Saif S."/>
            <person name="Shea T."/>
            <person name="Shenoy N."/>
            <person name="Sisk P."/>
            <person name="Stolte C."/>
            <person name="Sykes S."/>
            <person name="Walk T."/>
            <person name="White J."/>
            <person name="Yandava C."/>
            <person name="Haas B."/>
            <person name="Nusbaum C."/>
            <person name="Birren B."/>
        </authorList>
    </citation>
    <scope>NUCLEOTIDE SEQUENCE [LARGE SCALE GENOMIC DNA]</scope>
    <source>
        <strain evidence="5">R3-111a-1</strain>
    </source>
</reference>
<name>J3NN02_GAET3</name>
<feature type="compositionally biased region" description="Gly residues" evidence="1">
    <location>
        <begin position="173"/>
        <end position="183"/>
    </location>
</feature>
<evidence type="ECO:0008006" key="6">
    <source>
        <dbReference type="Google" id="ProtNLM"/>
    </source>
</evidence>
<dbReference type="RefSeq" id="XP_009218699.1">
    <property type="nucleotide sequence ID" value="XM_009220435.1"/>
</dbReference>
<reference evidence="4" key="4">
    <citation type="journal article" date="2015" name="G3 (Bethesda)">
        <title>Genome sequences of three phytopathogenic species of the Magnaporthaceae family of fungi.</title>
        <authorList>
            <person name="Okagaki L.H."/>
            <person name="Nunes C.C."/>
            <person name="Sailsbery J."/>
            <person name="Clay B."/>
            <person name="Brown D."/>
            <person name="John T."/>
            <person name="Oh Y."/>
            <person name="Young N."/>
            <person name="Fitzgerald M."/>
            <person name="Haas B.J."/>
            <person name="Zeng Q."/>
            <person name="Young S."/>
            <person name="Adiconis X."/>
            <person name="Fan L."/>
            <person name="Levin J.Z."/>
            <person name="Mitchell T.K."/>
            <person name="Okubara P.A."/>
            <person name="Farman M.L."/>
            <person name="Kohn L.M."/>
            <person name="Birren B."/>
            <person name="Ma L.-J."/>
            <person name="Dean R.A."/>
        </authorList>
    </citation>
    <scope>NUCLEOTIDE SEQUENCE</scope>
    <source>
        <strain evidence="4">R3-111a-1</strain>
    </source>
</reference>
<proteinExistence type="predicted"/>
<evidence type="ECO:0000256" key="1">
    <source>
        <dbReference type="SAM" id="MobiDB-lite"/>
    </source>
</evidence>
<organism evidence="3">
    <name type="scientific">Gaeumannomyces tritici (strain R3-111a-1)</name>
    <name type="common">Wheat and barley take-all root rot fungus</name>
    <name type="synonym">Gaeumannomyces graminis var. tritici</name>
    <dbReference type="NCBI Taxonomy" id="644352"/>
    <lineage>
        <taxon>Eukaryota</taxon>
        <taxon>Fungi</taxon>
        <taxon>Dikarya</taxon>
        <taxon>Ascomycota</taxon>
        <taxon>Pezizomycotina</taxon>
        <taxon>Sordariomycetes</taxon>
        <taxon>Sordariomycetidae</taxon>
        <taxon>Magnaporthales</taxon>
        <taxon>Magnaporthaceae</taxon>
        <taxon>Gaeumannomyces</taxon>
    </lineage>
</organism>
<evidence type="ECO:0000313" key="4">
    <source>
        <dbReference type="EnsemblFungi" id="EJT77554"/>
    </source>
</evidence>
<dbReference type="EnsemblFungi" id="EJT77554">
    <property type="protein sequence ID" value="EJT77554"/>
    <property type="gene ID" value="GGTG_02660"/>
</dbReference>
<keyword evidence="5" id="KW-1185">Reference proteome</keyword>
<evidence type="ECO:0000313" key="5">
    <source>
        <dbReference type="Proteomes" id="UP000006039"/>
    </source>
</evidence>
<dbReference type="HOGENOM" id="CLU_062877_0_0_1"/>
<evidence type="ECO:0000313" key="3">
    <source>
        <dbReference type="EMBL" id="EJT77554.1"/>
    </source>
</evidence>
<dbReference type="STRING" id="644352.J3NN02"/>
<evidence type="ECO:0000256" key="2">
    <source>
        <dbReference type="SAM" id="SignalP"/>
    </source>
</evidence>
<dbReference type="AlphaFoldDB" id="J3NN02"/>
<keyword evidence="2" id="KW-0732">Signal</keyword>
<feature type="region of interest" description="Disordered" evidence="1">
    <location>
        <begin position="135"/>
        <end position="185"/>
    </location>
</feature>
<feature type="signal peptide" evidence="2">
    <location>
        <begin position="1"/>
        <end position="19"/>
    </location>
</feature>
<reference evidence="3" key="3">
    <citation type="submission" date="2010-09" db="EMBL/GenBank/DDBJ databases">
        <title>Annotation of Gaeumannomyces graminis var. tritici R3-111a-1.</title>
        <authorList>
            <consortium name="The Broad Institute Genome Sequencing Platform"/>
            <person name="Ma L.-J."/>
            <person name="Dead R."/>
            <person name="Young S.K."/>
            <person name="Zeng Q."/>
            <person name="Gargeya S."/>
            <person name="Fitzgerald M."/>
            <person name="Haas B."/>
            <person name="Abouelleil A."/>
            <person name="Alvarado L."/>
            <person name="Arachchi H.M."/>
            <person name="Berlin A."/>
            <person name="Brown A."/>
            <person name="Chapman S.B."/>
            <person name="Chen Z."/>
            <person name="Dunbar C."/>
            <person name="Freedman E."/>
            <person name="Gearin G."/>
            <person name="Gellesch M."/>
            <person name="Goldberg J."/>
            <person name="Griggs A."/>
            <person name="Gujja S."/>
            <person name="Heiman D."/>
            <person name="Howarth C."/>
            <person name="Larson L."/>
            <person name="Lui A."/>
            <person name="MacDonald P.J.P."/>
            <person name="Mehta T."/>
            <person name="Montmayeur A."/>
            <person name="Murphy C."/>
            <person name="Neiman D."/>
            <person name="Pearson M."/>
            <person name="Priest M."/>
            <person name="Roberts A."/>
            <person name="Saif S."/>
            <person name="Shea T."/>
            <person name="Shenoy N."/>
            <person name="Sisk P."/>
            <person name="Stolte C."/>
            <person name="Sykes S."/>
            <person name="Yandava C."/>
            <person name="Wortman J."/>
            <person name="Nusbaum C."/>
            <person name="Birren B."/>
        </authorList>
    </citation>
    <scope>NUCLEOTIDE SEQUENCE</scope>
    <source>
        <strain evidence="3">R3-111a-1</strain>
    </source>
</reference>
<feature type="compositionally biased region" description="Basic and acidic residues" evidence="1">
    <location>
        <begin position="152"/>
        <end position="168"/>
    </location>
</feature>
<accession>J3NN02</accession>
<dbReference type="eggNOG" id="ENOG502RGCY">
    <property type="taxonomic scope" value="Eukaryota"/>
</dbReference>
<dbReference type="OrthoDB" id="3836772at2759"/>
<protein>
    <recommendedName>
        <fullName evidence="6">AA1-like domain-containing protein</fullName>
    </recommendedName>
</protein>
<dbReference type="VEuPathDB" id="FungiDB:GGTG_02660"/>